<dbReference type="Pfam" id="PF00466">
    <property type="entry name" value="Ribosomal_L10"/>
    <property type="match status" value="1"/>
</dbReference>
<reference evidence="8 9" key="1">
    <citation type="submission" date="2024-07" db="EMBL/GenBank/DDBJ databases">
        <title>Mealworm larvae gut microbial communities from Newark, Delaware, USA.</title>
        <authorList>
            <person name="Blenner M."/>
        </authorList>
    </citation>
    <scope>NUCLEOTIDE SEQUENCE [LARGE SCALE GENOMIC DNA]</scope>
    <source>
        <strain evidence="8 9">UD i117</strain>
    </source>
</reference>
<evidence type="ECO:0000256" key="7">
    <source>
        <dbReference type="HAMAP-Rule" id="MF_00362"/>
    </source>
</evidence>
<dbReference type="PROSITE" id="PS01109">
    <property type="entry name" value="RIBOSOMAL_L10"/>
    <property type="match status" value="1"/>
</dbReference>
<evidence type="ECO:0000256" key="3">
    <source>
        <dbReference type="ARBA" id="ARBA00022980"/>
    </source>
</evidence>
<keyword evidence="4 7" id="KW-0687">Ribonucleoprotein</keyword>
<keyword evidence="7" id="KW-0699">rRNA-binding</keyword>
<dbReference type="InterPro" id="IPR043141">
    <property type="entry name" value="Ribosomal_uL10-like_sf"/>
</dbReference>
<dbReference type="InterPro" id="IPR022973">
    <property type="entry name" value="Ribosomal_uL10_bac"/>
</dbReference>
<evidence type="ECO:0000256" key="1">
    <source>
        <dbReference type="ARBA" id="ARBA00002633"/>
    </source>
</evidence>
<evidence type="ECO:0000313" key="8">
    <source>
        <dbReference type="EMBL" id="MEY9259902.1"/>
    </source>
</evidence>
<comment type="function">
    <text evidence="1 7">Forms part of the ribosomal stalk, playing a central role in the interaction of the ribosome with GTP-bound translation factors.</text>
</comment>
<comment type="similarity">
    <text evidence="2 7">Belongs to the universal ribosomal protein uL10 family.</text>
</comment>
<dbReference type="PANTHER" id="PTHR11560">
    <property type="entry name" value="39S RIBOSOMAL PROTEIN L10, MITOCHONDRIAL"/>
    <property type="match status" value="1"/>
</dbReference>
<gene>
    <name evidence="7" type="primary">rplJ</name>
    <name evidence="8" type="ORF">ABH903_002939</name>
</gene>
<evidence type="ECO:0000256" key="2">
    <source>
        <dbReference type="ARBA" id="ARBA00008889"/>
    </source>
</evidence>
<accession>A0ABV4ENT6</accession>
<comment type="caution">
    <text evidence="8">The sequence shown here is derived from an EMBL/GenBank/DDBJ whole genome shotgun (WGS) entry which is preliminary data.</text>
</comment>
<proteinExistence type="inferred from homology"/>
<dbReference type="InterPro" id="IPR047865">
    <property type="entry name" value="Ribosomal_uL10_bac_type"/>
</dbReference>
<keyword evidence="9" id="KW-1185">Reference proteome</keyword>
<keyword evidence="7" id="KW-0694">RNA-binding</keyword>
<dbReference type="InterPro" id="IPR002363">
    <property type="entry name" value="Ribosomal_uL10_CS_bac"/>
</dbReference>
<dbReference type="Gene3D" id="3.30.70.1730">
    <property type="match status" value="1"/>
</dbReference>
<dbReference type="Proteomes" id="UP001565435">
    <property type="component" value="Unassembled WGS sequence"/>
</dbReference>
<dbReference type="CDD" id="cd05797">
    <property type="entry name" value="Ribosomal_L10"/>
    <property type="match status" value="1"/>
</dbReference>
<organism evidence="8 9">
    <name type="scientific">Brevibacterium epidermidis</name>
    <dbReference type="NCBI Taxonomy" id="1698"/>
    <lineage>
        <taxon>Bacteria</taxon>
        <taxon>Bacillati</taxon>
        <taxon>Actinomycetota</taxon>
        <taxon>Actinomycetes</taxon>
        <taxon>Micrococcales</taxon>
        <taxon>Brevibacteriaceae</taxon>
        <taxon>Brevibacterium</taxon>
    </lineage>
</organism>
<dbReference type="EMBL" id="JBGBYS010000020">
    <property type="protein sequence ID" value="MEY9259902.1"/>
    <property type="molecule type" value="Genomic_DNA"/>
</dbReference>
<protein>
    <recommendedName>
        <fullName evidence="6 7">Large ribosomal subunit protein uL10</fullName>
    </recommendedName>
</protein>
<comment type="subunit">
    <text evidence="5 7">Part of the ribosomal stalk of the 50S ribosomal subunit. The N-terminus interacts with L11 and the large rRNA to form the base of the stalk. The C-terminus forms an elongated spine to which L12 dimers bind in a sequential fashion forming a multimeric L10(L12)X complex.</text>
</comment>
<dbReference type="GO" id="GO:0005840">
    <property type="term" value="C:ribosome"/>
    <property type="evidence" value="ECO:0007669"/>
    <property type="project" value="UniProtKB-KW"/>
</dbReference>
<dbReference type="Gene3D" id="6.10.250.290">
    <property type="match status" value="1"/>
</dbReference>
<evidence type="ECO:0000256" key="4">
    <source>
        <dbReference type="ARBA" id="ARBA00023274"/>
    </source>
</evidence>
<dbReference type="RefSeq" id="WP_369865737.1">
    <property type="nucleotide sequence ID" value="NZ_JBGBYS010000020.1"/>
</dbReference>
<evidence type="ECO:0000256" key="5">
    <source>
        <dbReference type="ARBA" id="ARBA00026025"/>
    </source>
</evidence>
<keyword evidence="3 7" id="KW-0689">Ribosomal protein</keyword>
<dbReference type="NCBIfam" id="NF000955">
    <property type="entry name" value="PRK00099.1-1"/>
    <property type="match status" value="1"/>
</dbReference>
<name>A0ABV4ENT6_BREEP</name>
<evidence type="ECO:0000313" key="9">
    <source>
        <dbReference type="Proteomes" id="UP001565435"/>
    </source>
</evidence>
<sequence length="177" mass="18767">MARPDKAAAVEEIKQQFENSDAVLLTEYRGLTVAQMKELRVSLGENVSYAVVKNTLTKIAAKEAGIAGLDEHLNGPTAIAFVSGEPPEAAKALRNFAKANDKLVVKGGYFDGAALSSEQVNQLADLESREVLLAKAAGAMKASLHQAAYLFTAPLVKAVRTVDALREKQDDAPASDA</sequence>
<evidence type="ECO:0000256" key="6">
    <source>
        <dbReference type="ARBA" id="ARBA00035202"/>
    </source>
</evidence>
<dbReference type="SUPFAM" id="SSF160369">
    <property type="entry name" value="Ribosomal protein L10-like"/>
    <property type="match status" value="1"/>
</dbReference>
<dbReference type="HAMAP" id="MF_00362">
    <property type="entry name" value="Ribosomal_uL10"/>
    <property type="match status" value="1"/>
</dbReference>
<dbReference type="InterPro" id="IPR001790">
    <property type="entry name" value="Ribosomal_uL10"/>
</dbReference>